<dbReference type="Proteomes" id="UP001652625">
    <property type="component" value="Chromosome 09"/>
</dbReference>
<dbReference type="RefSeq" id="XP_065661302.1">
    <property type="nucleotide sequence ID" value="XM_065805230.1"/>
</dbReference>
<reference evidence="9 10" key="1">
    <citation type="submission" date="2025-05" db="UniProtKB">
        <authorList>
            <consortium name="RefSeq"/>
        </authorList>
    </citation>
    <scope>IDENTIFICATION</scope>
</reference>
<keyword evidence="2" id="KW-0677">Repeat</keyword>
<dbReference type="RefSeq" id="XP_065661303.1">
    <property type="nucleotide sequence ID" value="XM_065805231.1"/>
</dbReference>
<evidence type="ECO:0000313" key="10">
    <source>
        <dbReference type="RefSeq" id="XP_065661303.1"/>
    </source>
</evidence>
<dbReference type="SMART" id="SM00032">
    <property type="entry name" value="CCP"/>
    <property type="match status" value="3"/>
</dbReference>
<dbReference type="InterPro" id="IPR035976">
    <property type="entry name" value="Sushi/SCR/CCP_sf"/>
</dbReference>
<evidence type="ECO:0000313" key="8">
    <source>
        <dbReference type="Proteomes" id="UP001652625"/>
    </source>
</evidence>
<proteinExistence type="predicted"/>
<evidence type="ECO:0000256" key="6">
    <source>
        <dbReference type="SAM" id="Phobius"/>
    </source>
</evidence>
<feature type="domain" description="Sushi" evidence="7">
    <location>
        <begin position="21"/>
        <end position="98"/>
    </location>
</feature>
<keyword evidence="6" id="KW-1133">Transmembrane helix</keyword>
<dbReference type="PANTHER" id="PTHR19325">
    <property type="entry name" value="COMPLEMENT COMPONENT-RELATED SUSHI DOMAIN-CONTAINING"/>
    <property type="match status" value="1"/>
</dbReference>
<dbReference type="CDD" id="cd00033">
    <property type="entry name" value="CCP"/>
    <property type="match status" value="2"/>
</dbReference>
<keyword evidence="4" id="KW-0325">Glycoprotein</keyword>
<protein>
    <submittedName>
        <fullName evidence="9 10">P-selectin isoform X5</fullName>
    </submittedName>
</protein>
<organism evidence="8 10">
    <name type="scientific">Hydra vulgaris</name>
    <name type="common">Hydra</name>
    <name type="synonym">Hydra attenuata</name>
    <dbReference type="NCBI Taxonomy" id="6087"/>
    <lineage>
        <taxon>Eukaryota</taxon>
        <taxon>Metazoa</taxon>
        <taxon>Cnidaria</taxon>
        <taxon>Hydrozoa</taxon>
        <taxon>Hydroidolina</taxon>
        <taxon>Anthoathecata</taxon>
        <taxon>Aplanulata</taxon>
        <taxon>Hydridae</taxon>
        <taxon>Hydra</taxon>
    </lineage>
</organism>
<keyword evidence="1 5" id="KW-0768">Sushi</keyword>
<dbReference type="PROSITE" id="PS50923">
    <property type="entry name" value="SUSHI"/>
    <property type="match status" value="2"/>
</dbReference>
<dbReference type="InterPro" id="IPR050350">
    <property type="entry name" value="Compl-Cell_Adhes-Reg"/>
</dbReference>
<gene>
    <name evidence="9 10" type="primary">LOC100207742</name>
</gene>
<accession>A0ABM4CHU9</accession>
<sequence length="363" mass="41677">MTPEFQVIIQCFFYTAFAQFYKCKNSYVELQRLNKTLIGPLPIYENKKEKYAYEERVTFRCPPGYHLSAASLQFYGEAIYTVCLIEGLWSHPWPSCRGVNENVTCENEYMINPSNHRLKPSENEVRAMYSDHRLLYPHQFTIKFHCPKDMTLLNTNGLSVMVSSCGDNGVWTREWPMCQGNICPYFSITNGNVTESYSKRSVGLTLNITCESGYYLWGKNTTECLSSLKWSSVAECIPMETFKRYCEKKRATMRISIENGTLIPYCQITPLATAKSSIGIVGISVIIVLVILCLLVGAFLIVRRHRQQILQTVNLQNSEHNNYNETNCLVLPSYEEVQKIKYDMPPSFEEIFGSEDVAPPPYF</sequence>
<name>A0ABM4CHU9_HYDVU</name>
<keyword evidence="6" id="KW-0472">Membrane</keyword>
<evidence type="ECO:0000256" key="4">
    <source>
        <dbReference type="ARBA" id="ARBA00023180"/>
    </source>
</evidence>
<comment type="caution">
    <text evidence="5">Lacks conserved residue(s) required for the propagation of feature annotation.</text>
</comment>
<feature type="transmembrane region" description="Helical" evidence="6">
    <location>
        <begin position="278"/>
        <end position="302"/>
    </location>
</feature>
<evidence type="ECO:0000256" key="2">
    <source>
        <dbReference type="ARBA" id="ARBA00022737"/>
    </source>
</evidence>
<evidence type="ECO:0000256" key="1">
    <source>
        <dbReference type="ARBA" id="ARBA00022659"/>
    </source>
</evidence>
<dbReference type="GeneID" id="100207742"/>
<dbReference type="Pfam" id="PF00084">
    <property type="entry name" value="Sushi"/>
    <property type="match status" value="2"/>
</dbReference>
<dbReference type="SUPFAM" id="SSF57535">
    <property type="entry name" value="Complement control module/SCR domain"/>
    <property type="match status" value="3"/>
</dbReference>
<dbReference type="Gene3D" id="2.10.70.10">
    <property type="entry name" value="Complement Module, domain 1"/>
    <property type="match status" value="2"/>
</dbReference>
<keyword evidence="6" id="KW-0812">Transmembrane</keyword>
<evidence type="ECO:0000256" key="3">
    <source>
        <dbReference type="ARBA" id="ARBA00023157"/>
    </source>
</evidence>
<evidence type="ECO:0000256" key="5">
    <source>
        <dbReference type="PROSITE-ProRule" id="PRU00302"/>
    </source>
</evidence>
<evidence type="ECO:0000259" key="7">
    <source>
        <dbReference type="PROSITE" id="PS50923"/>
    </source>
</evidence>
<feature type="domain" description="Sushi" evidence="7">
    <location>
        <begin position="181"/>
        <end position="238"/>
    </location>
</feature>
<dbReference type="PANTHER" id="PTHR19325:SF575">
    <property type="entry name" value="LOCOMOTION-RELATED PROTEIN HIKARU GENKI"/>
    <property type="match status" value="1"/>
</dbReference>
<evidence type="ECO:0000313" key="9">
    <source>
        <dbReference type="RefSeq" id="XP_065661302.1"/>
    </source>
</evidence>
<dbReference type="InterPro" id="IPR000436">
    <property type="entry name" value="Sushi_SCR_CCP_dom"/>
</dbReference>
<keyword evidence="3" id="KW-1015">Disulfide bond</keyword>
<keyword evidence="8" id="KW-1185">Reference proteome</keyword>